<evidence type="ECO:0000256" key="2">
    <source>
        <dbReference type="ARBA" id="ARBA00022729"/>
    </source>
</evidence>
<dbReference type="GO" id="GO:1903037">
    <property type="term" value="P:regulation of leukocyte cell-cell adhesion"/>
    <property type="evidence" value="ECO:0007669"/>
    <property type="project" value="UniProtKB-ARBA"/>
</dbReference>
<dbReference type="PROSITE" id="PS50835">
    <property type="entry name" value="IG_LIKE"/>
    <property type="match status" value="2"/>
</dbReference>
<dbReference type="GO" id="GO:0005102">
    <property type="term" value="F:signaling receptor binding"/>
    <property type="evidence" value="ECO:0007669"/>
    <property type="project" value="TreeGrafter"/>
</dbReference>
<evidence type="ECO:0000259" key="7">
    <source>
        <dbReference type="PROSITE" id="PS50835"/>
    </source>
</evidence>
<dbReference type="InterPro" id="IPR003598">
    <property type="entry name" value="Ig_sub2"/>
</dbReference>
<dbReference type="InterPro" id="IPR013106">
    <property type="entry name" value="Ig_V-set"/>
</dbReference>
<keyword evidence="4" id="KW-1015">Disulfide bond</keyword>
<keyword evidence="5" id="KW-0325">Glycoprotein</keyword>
<evidence type="ECO:0000256" key="3">
    <source>
        <dbReference type="ARBA" id="ARBA00023136"/>
    </source>
</evidence>
<protein>
    <recommendedName>
        <fullName evidence="7">Ig-like domain-containing protein</fullName>
    </recommendedName>
</protein>
<dbReference type="Ensembl" id="ENSPFOT00000005104.2">
    <property type="protein sequence ID" value="ENSPFOP00000005095.2"/>
    <property type="gene ID" value="ENSPFOG00000005205.2"/>
</dbReference>
<evidence type="ECO:0000256" key="4">
    <source>
        <dbReference type="ARBA" id="ARBA00023157"/>
    </source>
</evidence>
<keyword evidence="6" id="KW-0393">Immunoglobulin domain</keyword>
<keyword evidence="2" id="KW-0732">Signal</keyword>
<dbReference type="SMART" id="SM00408">
    <property type="entry name" value="IGc2"/>
    <property type="match status" value="2"/>
</dbReference>
<proteinExistence type="predicted"/>
<dbReference type="Gene3D" id="2.60.40.10">
    <property type="entry name" value="Immunoglobulins"/>
    <property type="match status" value="2"/>
</dbReference>
<reference evidence="9" key="1">
    <citation type="submission" date="2013-10" db="EMBL/GenBank/DDBJ databases">
        <authorList>
            <person name="Schartl M."/>
            <person name="Warren W."/>
        </authorList>
    </citation>
    <scope>NUCLEOTIDE SEQUENCE [LARGE SCALE GENOMIC DNA]</scope>
    <source>
        <strain evidence="9">female</strain>
    </source>
</reference>
<dbReference type="FunFam" id="2.60.40.10:FF:000142">
    <property type="entry name" value="V-set domain-containing T-cell activation inhibitor 1"/>
    <property type="match status" value="1"/>
</dbReference>
<evidence type="ECO:0000313" key="9">
    <source>
        <dbReference type="Proteomes" id="UP000028760"/>
    </source>
</evidence>
<keyword evidence="3" id="KW-0472">Membrane</keyword>
<dbReference type="GO" id="GO:0050863">
    <property type="term" value="P:regulation of T cell activation"/>
    <property type="evidence" value="ECO:0007669"/>
    <property type="project" value="UniProtKB-ARBA"/>
</dbReference>
<dbReference type="eggNOG" id="ENOG502SVGE">
    <property type="taxonomic scope" value="Eukaryota"/>
</dbReference>
<dbReference type="PANTHER" id="PTHR24100">
    <property type="entry name" value="BUTYROPHILIN"/>
    <property type="match status" value="1"/>
</dbReference>
<name>A0A087XH42_POEFO</name>
<dbReference type="GO" id="GO:0050852">
    <property type="term" value="P:T cell receptor signaling pathway"/>
    <property type="evidence" value="ECO:0007669"/>
    <property type="project" value="TreeGrafter"/>
</dbReference>
<dbReference type="InterPro" id="IPR007110">
    <property type="entry name" value="Ig-like_dom"/>
</dbReference>
<evidence type="ECO:0000256" key="6">
    <source>
        <dbReference type="ARBA" id="ARBA00023319"/>
    </source>
</evidence>
<feature type="domain" description="Ig-like" evidence="7">
    <location>
        <begin position="105"/>
        <end position="227"/>
    </location>
</feature>
<dbReference type="EMBL" id="AYCK01018460">
    <property type="status" value="NOT_ANNOTATED_CDS"/>
    <property type="molecule type" value="Genomic_DNA"/>
</dbReference>
<dbReference type="PANTHER" id="PTHR24100:SF151">
    <property type="entry name" value="ICOS LIGAND"/>
    <property type="match status" value="1"/>
</dbReference>
<dbReference type="Proteomes" id="UP000028760">
    <property type="component" value="Unassembled WGS sequence"/>
</dbReference>
<dbReference type="InterPro" id="IPR050504">
    <property type="entry name" value="IgSF_BTN/MOG"/>
</dbReference>
<dbReference type="InterPro" id="IPR013783">
    <property type="entry name" value="Ig-like_fold"/>
</dbReference>
<dbReference type="Pfam" id="PF07686">
    <property type="entry name" value="V-set"/>
    <property type="match status" value="2"/>
</dbReference>
<dbReference type="EMBL" id="AYCK01018459">
    <property type="status" value="NOT_ANNOTATED_CDS"/>
    <property type="molecule type" value="Genomic_DNA"/>
</dbReference>
<dbReference type="GO" id="GO:0009897">
    <property type="term" value="C:external side of plasma membrane"/>
    <property type="evidence" value="ECO:0007669"/>
    <property type="project" value="TreeGrafter"/>
</dbReference>
<dbReference type="SUPFAM" id="SSF48726">
    <property type="entry name" value="Immunoglobulin"/>
    <property type="match status" value="2"/>
</dbReference>
<evidence type="ECO:0000256" key="1">
    <source>
        <dbReference type="ARBA" id="ARBA00004370"/>
    </source>
</evidence>
<dbReference type="InterPro" id="IPR036179">
    <property type="entry name" value="Ig-like_dom_sf"/>
</dbReference>
<accession>A0A087XH42</accession>
<dbReference type="GO" id="GO:0001817">
    <property type="term" value="P:regulation of cytokine production"/>
    <property type="evidence" value="ECO:0007669"/>
    <property type="project" value="TreeGrafter"/>
</dbReference>
<dbReference type="SMART" id="SM00409">
    <property type="entry name" value="IG"/>
    <property type="match status" value="2"/>
</dbReference>
<sequence>IGAETGQDVILPCQTPDNNPVIVIQWRRNDSVSEYVLLFRDDQLDPDNQQPTFRNRVDLLFRPIKDRNASLVLKNVTADDKGTYECRVIERDPKRGQRAGLTSEPVSIVNLDVVPPAQENIRAETGQDVILPCQTPDNNPVIVIQWRRNDSVSEYVLLFRDDQLDPDNQQPTFRNRVDLLFRPIKDRNASLVLKNVTADDKGTYECRVIERDPKRGQRAGLTSEPVSIVNLDVVP</sequence>
<feature type="domain" description="Ig-like" evidence="7">
    <location>
        <begin position="1"/>
        <end position="102"/>
    </location>
</feature>
<dbReference type="AlphaFoldDB" id="A0A087XH42"/>
<dbReference type="STRING" id="48698.ENSPFOP00000005095"/>
<evidence type="ECO:0000256" key="5">
    <source>
        <dbReference type="ARBA" id="ARBA00023180"/>
    </source>
</evidence>
<keyword evidence="9" id="KW-1185">Reference proteome</keyword>
<reference evidence="8" key="2">
    <citation type="submission" date="2025-08" db="UniProtKB">
        <authorList>
            <consortium name="Ensembl"/>
        </authorList>
    </citation>
    <scope>IDENTIFICATION</scope>
</reference>
<comment type="subcellular location">
    <subcellularLocation>
        <location evidence="1">Membrane</location>
    </subcellularLocation>
</comment>
<dbReference type="OMA" id="IQWRRND"/>
<evidence type="ECO:0000313" key="8">
    <source>
        <dbReference type="Ensembl" id="ENSPFOP00000005095.2"/>
    </source>
</evidence>
<organism evidence="8 9">
    <name type="scientific">Poecilia formosa</name>
    <name type="common">Amazon molly</name>
    <name type="synonym">Limia formosa</name>
    <dbReference type="NCBI Taxonomy" id="48698"/>
    <lineage>
        <taxon>Eukaryota</taxon>
        <taxon>Metazoa</taxon>
        <taxon>Chordata</taxon>
        <taxon>Craniata</taxon>
        <taxon>Vertebrata</taxon>
        <taxon>Euteleostomi</taxon>
        <taxon>Actinopterygii</taxon>
        <taxon>Neopterygii</taxon>
        <taxon>Teleostei</taxon>
        <taxon>Neoteleostei</taxon>
        <taxon>Acanthomorphata</taxon>
        <taxon>Ovalentaria</taxon>
        <taxon>Atherinomorphae</taxon>
        <taxon>Cyprinodontiformes</taxon>
        <taxon>Poeciliidae</taxon>
        <taxon>Poeciliinae</taxon>
        <taxon>Poecilia</taxon>
    </lineage>
</organism>
<dbReference type="GeneTree" id="ENSGT00940000165931"/>
<dbReference type="InterPro" id="IPR003599">
    <property type="entry name" value="Ig_sub"/>
</dbReference>
<dbReference type="SMART" id="SM00406">
    <property type="entry name" value="IGv"/>
    <property type="match status" value="2"/>
</dbReference>
<reference evidence="8" key="3">
    <citation type="submission" date="2025-09" db="UniProtKB">
        <authorList>
            <consortium name="Ensembl"/>
        </authorList>
    </citation>
    <scope>IDENTIFICATION</scope>
</reference>